<dbReference type="PANTHER" id="PTHR42905:SF16">
    <property type="entry name" value="CARBOXYPHOSPHONOENOLPYRUVATE PHOSPHONOMUTASE-LIKE PROTEIN (AFU_ORTHOLOGUE AFUA_5G07230)"/>
    <property type="match status" value="1"/>
</dbReference>
<dbReference type="RefSeq" id="WP_289459098.1">
    <property type="nucleotide sequence ID" value="NZ_JAUCML010000006.1"/>
</dbReference>
<dbReference type="EMBL" id="JAUCML010000006">
    <property type="protein sequence ID" value="MDM7885650.1"/>
    <property type="molecule type" value="Genomic_DNA"/>
</dbReference>
<protein>
    <submittedName>
        <fullName evidence="1">Isocitrate lyase/phosphoenolpyruvate mutase family protein</fullName>
    </submittedName>
</protein>
<dbReference type="Pfam" id="PF13714">
    <property type="entry name" value="PEP_mutase"/>
    <property type="match status" value="1"/>
</dbReference>
<name>A0ABT7T7U1_9MICO</name>
<dbReference type="InterPro" id="IPR015813">
    <property type="entry name" value="Pyrv/PenolPyrv_kinase-like_dom"/>
</dbReference>
<gene>
    <name evidence="1" type="ORF">QUG92_11100</name>
</gene>
<dbReference type="SUPFAM" id="SSF51621">
    <property type="entry name" value="Phosphoenolpyruvate/pyruvate domain"/>
    <property type="match status" value="1"/>
</dbReference>
<proteinExistence type="predicted"/>
<dbReference type="Gene3D" id="3.20.20.60">
    <property type="entry name" value="Phosphoenolpyruvate-binding domains"/>
    <property type="match status" value="1"/>
</dbReference>
<accession>A0ABT7T7U1</accession>
<dbReference type="PANTHER" id="PTHR42905">
    <property type="entry name" value="PHOSPHOENOLPYRUVATE CARBOXYLASE"/>
    <property type="match status" value="1"/>
</dbReference>
<keyword evidence="1" id="KW-0456">Lyase</keyword>
<sequence length="268" mass="27104">MNNRTTQAAAFHTLHQDPAHPLLLANAWDVASARLVESAGAPAIATTSAGVAWSLGHADGNALGREAAVAALSRIAGAVTVPVTADIEIGYADDAAGVEQTVDAVLEAGAVGINIEDGALPPAELAARIGAARRAADRAGVPMFINARTDVYLAGLVAPEQRLAETLHRAHRYLEAGADGVFVPGVGDAGTIRALVEAIDGPLNVMVGPGSPNTAQLSELGVARVSVGSGMAQAAYEIARSAATELLTAGTYGSLTPAIDYGELNSLF</sequence>
<evidence type="ECO:0000313" key="1">
    <source>
        <dbReference type="EMBL" id="MDM7885650.1"/>
    </source>
</evidence>
<dbReference type="InterPro" id="IPR040442">
    <property type="entry name" value="Pyrv_kinase-like_dom_sf"/>
</dbReference>
<dbReference type="InterPro" id="IPR039556">
    <property type="entry name" value="ICL/PEPM"/>
</dbReference>
<organism evidence="1 2">
    <name type="scientific">Curtobacterium citri</name>
    <dbReference type="NCBI Taxonomy" id="3055139"/>
    <lineage>
        <taxon>Bacteria</taxon>
        <taxon>Bacillati</taxon>
        <taxon>Actinomycetota</taxon>
        <taxon>Actinomycetes</taxon>
        <taxon>Micrococcales</taxon>
        <taxon>Microbacteriaceae</taxon>
        <taxon>Curtobacterium</taxon>
    </lineage>
</organism>
<dbReference type="Proteomes" id="UP001237823">
    <property type="component" value="Unassembled WGS sequence"/>
</dbReference>
<dbReference type="GO" id="GO:0016829">
    <property type="term" value="F:lyase activity"/>
    <property type="evidence" value="ECO:0007669"/>
    <property type="project" value="UniProtKB-KW"/>
</dbReference>
<reference evidence="1 2" key="1">
    <citation type="submission" date="2023-06" db="EMBL/GenBank/DDBJ databases">
        <authorList>
            <person name="Feng G."/>
            <person name="Li J."/>
            <person name="Zhu H."/>
        </authorList>
    </citation>
    <scope>NUCLEOTIDE SEQUENCE [LARGE SCALE GENOMIC DNA]</scope>
    <source>
        <strain evidence="1 2">RHCKG23</strain>
    </source>
</reference>
<keyword evidence="2" id="KW-1185">Reference proteome</keyword>
<dbReference type="CDD" id="cd00377">
    <property type="entry name" value="ICL_PEPM"/>
    <property type="match status" value="1"/>
</dbReference>
<comment type="caution">
    <text evidence="1">The sequence shown here is derived from an EMBL/GenBank/DDBJ whole genome shotgun (WGS) entry which is preliminary data.</text>
</comment>
<evidence type="ECO:0000313" key="2">
    <source>
        <dbReference type="Proteomes" id="UP001237823"/>
    </source>
</evidence>